<evidence type="ECO:0000313" key="3">
    <source>
        <dbReference type="Proteomes" id="UP001302126"/>
    </source>
</evidence>
<keyword evidence="3" id="KW-1185">Reference proteome</keyword>
<sequence length="398" mass="44149">MSPARMASAGDAATSKNPASPPRKIIPLGRLPLPVNLLGAEIAKTTVLDPYGDLTLLVGPEDADEPDIFEFKVCAASLWRTSQIWKAMLFGPWLESRPEDPGQQWTVRLSSVKPIPLLVLLGIIHNKFEHVPMQLDVPSLNDVMMVVDYYDLAHSIRPLALAWSQAVRSDLRHPKFNLENFVALPNVAWALGDAEAMSTVLIYLVTASGVDSEGELTFPGPKDKQATAELVNQTSIWPGELRETVRELRLSFVKEYIDILNHEIGILFDEGGCNTRPSSTRCGNAALGALWKQLRQLGISQLPVDATNYPGSADQISELLYSSFARENYPHGHGNCARRDNIRDEIELIARQHFEHGDLLSGYEQSLLHRRRLLGLQQEPDVGEEESTDDGAYCTMFS</sequence>
<evidence type="ECO:0008006" key="4">
    <source>
        <dbReference type="Google" id="ProtNLM"/>
    </source>
</evidence>
<evidence type="ECO:0000256" key="1">
    <source>
        <dbReference type="SAM" id="MobiDB-lite"/>
    </source>
</evidence>
<feature type="region of interest" description="Disordered" evidence="1">
    <location>
        <begin position="1"/>
        <end position="25"/>
    </location>
</feature>
<name>A0AAN6WXX9_9PEZI</name>
<accession>A0AAN6WXX9</accession>
<feature type="region of interest" description="Disordered" evidence="1">
    <location>
        <begin position="378"/>
        <end position="398"/>
    </location>
</feature>
<evidence type="ECO:0000313" key="2">
    <source>
        <dbReference type="EMBL" id="KAK4188172.1"/>
    </source>
</evidence>
<reference evidence="2" key="1">
    <citation type="journal article" date="2023" name="Mol. Phylogenet. Evol.">
        <title>Genome-scale phylogeny and comparative genomics of the fungal order Sordariales.</title>
        <authorList>
            <person name="Hensen N."/>
            <person name="Bonometti L."/>
            <person name="Westerberg I."/>
            <person name="Brannstrom I.O."/>
            <person name="Guillou S."/>
            <person name="Cros-Aarteil S."/>
            <person name="Calhoun S."/>
            <person name="Haridas S."/>
            <person name="Kuo A."/>
            <person name="Mondo S."/>
            <person name="Pangilinan J."/>
            <person name="Riley R."/>
            <person name="LaButti K."/>
            <person name="Andreopoulos B."/>
            <person name="Lipzen A."/>
            <person name="Chen C."/>
            <person name="Yan M."/>
            <person name="Daum C."/>
            <person name="Ng V."/>
            <person name="Clum A."/>
            <person name="Steindorff A."/>
            <person name="Ohm R.A."/>
            <person name="Martin F."/>
            <person name="Silar P."/>
            <person name="Natvig D.O."/>
            <person name="Lalanne C."/>
            <person name="Gautier V."/>
            <person name="Ament-Velasquez S.L."/>
            <person name="Kruys A."/>
            <person name="Hutchinson M.I."/>
            <person name="Powell A.J."/>
            <person name="Barry K."/>
            <person name="Miller A.N."/>
            <person name="Grigoriev I.V."/>
            <person name="Debuchy R."/>
            <person name="Gladieux P."/>
            <person name="Hiltunen Thoren M."/>
            <person name="Johannesson H."/>
        </authorList>
    </citation>
    <scope>NUCLEOTIDE SEQUENCE</scope>
    <source>
        <strain evidence="2">PSN309</strain>
    </source>
</reference>
<dbReference type="Proteomes" id="UP001302126">
    <property type="component" value="Unassembled WGS sequence"/>
</dbReference>
<dbReference type="AlphaFoldDB" id="A0AAN6WXX9"/>
<proteinExistence type="predicted"/>
<reference evidence="2" key="2">
    <citation type="submission" date="2023-05" db="EMBL/GenBank/DDBJ databases">
        <authorList>
            <consortium name="Lawrence Berkeley National Laboratory"/>
            <person name="Steindorff A."/>
            <person name="Hensen N."/>
            <person name="Bonometti L."/>
            <person name="Westerberg I."/>
            <person name="Brannstrom I.O."/>
            <person name="Guillou S."/>
            <person name="Cros-Aarteil S."/>
            <person name="Calhoun S."/>
            <person name="Haridas S."/>
            <person name="Kuo A."/>
            <person name="Mondo S."/>
            <person name="Pangilinan J."/>
            <person name="Riley R."/>
            <person name="Labutti K."/>
            <person name="Andreopoulos B."/>
            <person name="Lipzen A."/>
            <person name="Chen C."/>
            <person name="Yanf M."/>
            <person name="Daum C."/>
            <person name="Ng V."/>
            <person name="Clum A."/>
            <person name="Ohm R."/>
            <person name="Martin F."/>
            <person name="Silar P."/>
            <person name="Natvig D."/>
            <person name="Lalanne C."/>
            <person name="Gautier V."/>
            <person name="Ament-Velasquez S.L."/>
            <person name="Kruys A."/>
            <person name="Hutchinson M.I."/>
            <person name="Powell A.J."/>
            <person name="Barry K."/>
            <person name="Miller A.N."/>
            <person name="Grigoriev I.V."/>
            <person name="Debuchy R."/>
            <person name="Gladieux P."/>
            <person name="Thoren M.H."/>
            <person name="Johannesson H."/>
        </authorList>
    </citation>
    <scope>NUCLEOTIDE SEQUENCE</scope>
    <source>
        <strain evidence="2">PSN309</strain>
    </source>
</reference>
<protein>
    <recommendedName>
        <fullName evidence="4">BTB domain-containing protein</fullName>
    </recommendedName>
</protein>
<organism evidence="2 3">
    <name type="scientific">Podospora australis</name>
    <dbReference type="NCBI Taxonomy" id="1536484"/>
    <lineage>
        <taxon>Eukaryota</taxon>
        <taxon>Fungi</taxon>
        <taxon>Dikarya</taxon>
        <taxon>Ascomycota</taxon>
        <taxon>Pezizomycotina</taxon>
        <taxon>Sordariomycetes</taxon>
        <taxon>Sordariomycetidae</taxon>
        <taxon>Sordariales</taxon>
        <taxon>Podosporaceae</taxon>
        <taxon>Podospora</taxon>
    </lineage>
</organism>
<gene>
    <name evidence="2" type="ORF">QBC35DRAFT_531992</name>
</gene>
<dbReference type="EMBL" id="MU864392">
    <property type="protein sequence ID" value="KAK4188172.1"/>
    <property type="molecule type" value="Genomic_DNA"/>
</dbReference>
<comment type="caution">
    <text evidence="2">The sequence shown here is derived from an EMBL/GenBank/DDBJ whole genome shotgun (WGS) entry which is preliminary data.</text>
</comment>